<keyword evidence="2" id="KW-0472">Membrane</keyword>
<organism evidence="4 5">
    <name type="scientific">Tetracentron sinense</name>
    <name type="common">Spur-leaf</name>
    <dbReference type="NCBI Taxonomy" id="13715"/>
    <lineage>
        <taxon>Eukaryota</taxon>
        <taxon>Viridiplantae</taxon>
        <taxon>Streptophyta</taxon>
        <taxon>Embryophyta</taxon>
        <taxon>Tracheophyta</taxon>
        <taxon>Spermatophyta</taxon>
        <taxon>Magnoliopsida</taxon>
        <taxon>Trochodendrales</taxon>
        <taxon>Trochodendraceae</taxon>
        <taxon>Tetracentron</taxon>
    </lineage>
</organism>
<feature type="domain" description="Disease resistance R13L4/SHOC-2-like LRR" evidence="3">
    <location>
        <begin position="12"/>
        <end position="189"/>
    </location>
</feature>
<comment type="caution">
    <text evidence="4">The sequence shown here is derived from an EMBL/GenBank/DDBJ whole genome shotgun (WGS) entry which is preliminary data.</text>
</comment>
<dbReference type="Pfam" id="PF23598">
    <property type="entry name" value="LRR_14"/>
    <property type="match status" value="1"/>
</dbReference>
<dbReference type="Gene3D" id="3.80.10.10">
    <property type="entry name" value="Ribonuclease Inhibitor"/>
    <property type="match status" value="1"/>
</dbReference>
<keyword evidence="5" id="KW-1185">Reference proteome</keyword>
<dbReference type="AlphaFoldDB" id="A0A834YF43"/>
<feature type="transmembrane region" description="Helical" evidence="2">
    <location>
        <begin position="218"/>
        <end position="236"/>
    </location>
</feature>
<dbReference type="SUPFAM" id="SSF52058">
    <property type="entry name" value="L domain-like"/>
    <property type="match status" value="1"/>
</dbReference>
<dbReference type="EMBL" id="JABCRI010000023">
    <property type="protein sequence ID" value="KAF8378752.1"/>
    <property type="molecule type" value="Genomic_DNA"/>
</dbReference>
<evidence type="ECO:0000256" key="1">
    <source>
        <dbReference type="ARBA" id="ARBA00022737"/>
    </source>
</evidence>
<protein>
    <recommendedName>
        <fullName evidence="3">Disease resistance R13L4/SHOC-2-like LRR domain-containing protein</fullName>
    </recommendedName>
</protein>
<reference evidence="4 5" key="1">
    <citation type="submission" date="2020-04" db="EMBL/GenBank/DDBJ databases">
        <title>Plant Genome Project.</title>
        <authorList>
            <person name="Zhang R.-G."/>
        </authorList>
    </citation>
    <scope>NUCLEOTIDE SEQUENCE [LARGE SCALE GENOMIC DNA]</scope>
    <source>
        <strain evidence="4">YNK0</strain>
        <tissue evidence="4">Leaf</tissue>
    </source>
</reference>
<evidence type="ECO:0000313" key="5">
    <source>
        <dbReference type="Proteomes" id="UP000655225"/>
    </source>
</evidence>
<accession>A0A834YF43</accession>
<sequence length="283" mass="32390">MLRNACGAIQVDGCPQMDHLQMLTVVRAGRWIKHGLSQLTNLRKLGLYGRLSLHKEALSCSMVKLEHLRSLKLIGEDEIPTTAFFGHLRKLYMWGCLKELSHVHEFPPNLTKLTLLHSRLGQDPMVTLEQLPNLQTLKLLDSSYTGDKMVCTGRGFHRLKKLELCDLNGLKERTVMESAMPNLESLDIHDCDGFKMLPKGLVLYQEYFQEASMKNSNALFFASWAVLSASGLEYYFSLRMRFLKRFTKEESTKELSSNHRAFFLCEPLEESHAQAELVFQTTC</sequence>
<dbReference type="OrthoDB" id="1917524at2759"/>
<keyword evidence="2" id="KW-0812">Transmembrane</keyword>
<keyword evidence="2" id="KW-1133">Transmembrane helix</keyword>
<evidence type="ECO:0000313" key="4">
    <source>
        <dbReference type="EMBL" id="KAF8378752.1"/>
    </source>
</evidence>
<dbReference type="PANTHER" id="PTHR15140:SF37">
    <property type="entry name" value="UBIQUITIN-LIKE DOMAIN-CONTAINING PROTEIN"/>
    <property type="match status" value="1"/>
</dbReference>
<dbReference type="InterPro" id="IPR055414">
    <property type="entry name" value="LRR_R13L4/SHOC2-like"/>
</dbReference>
<gene>
    <name evidence="4" type="ORF">HHK36_030101</name>
</gene>
<name>A0A834YF43_TETSI</name>
<evidence type="ECO:0000259" key="3">
    <source>
        <dbReference type="Pfam" id="PF23598"/>
    </source>
</evidence>
<dbReference type="InterPro" id="IPR032675">
    <property type="entry name" value="LRR_dom_sf"/>
</dbReference>
<keyword evidence="1" id="KW-0677">Repeat</keyword>
<evidence type="ECO:0000256" key="2">
    <source>
        <dbReference type="SAM" id="Phobius"/>
    </source>
</evidence>
<dbReference type="Proteomes" id="UP000655225">
    <property type="component" value="Unassembled WGS sequence"/>
</dbReference>
<proteinExistence type="predicted"/>
<dbReference type="OMA" id="MEHIMKS"/>
<dbReference type="PANTHER" id="PTHR15140">
    <property type="entry name" value="TUBULIN-SPECIFIC CHAPERONE E"/>
    <property type="match status" value="1"/>
</dbReference>